<name>A0A0D1BSK0_CLOBO</name>
<geneLocation type="plasmid" evidence="1">
    <name>p_B2_450</name>
</geneLocation>
<protein>
    <submittedName>
        <fullName evidence="1">Uncharacterized protein</fullName>
    </submittedName>
</protein>
<reference evidence="1 2" key="1">
    <citation type="submission" date="2014-06" db="EMBL/GenBank/DDBJ databases">
        <title>Genome characterization of distinct group I Clostridium botulinum lineages.</title>
        <authorList>
            <person name="Giordani F."/>
            <person name="Anselmo A."/>
            <person name="Fillo S."/>
            <person name="Palozzi A.M."/>
            <person name="Fortunato A."/>
            <person name="Gentile B."/>
            <person name="Ciammaruconi A."/>
            <person name="Anniballi F."/>
            <person name="De Medici D."/>
            <person name="Lista F."/>
        </authorList>
    </citation>
    <scope>NUCLEOTIDE SEQUENCE [LARGE SCALE GENOMIC DNA]</scope>
    <source>
        <strain evidence="1 2">B2 450</strain>
        <plasmid evidence="1">p_B2_450</plasmid>
    </source>
</reference>
<dbReference type="Proteomes" id="UP000032250">
    <property type="component" value="Unassembled WGS sequence"/>
</dbReference>
<sequence length="72" mass="8609">MNDEGYRCWNCGIKKDKNSKYYQVRIVTHDGKLLFVPCCCQKCAEKVKNENMELHKERYYTTKNQSIQIGVW</sequence>
<evidence type="ECO:0000313" key="2">
    <source>
        <dbReference type="Proteomes" id="UP000032250"/>
    </source>
</evidence>
<dbReference type="PATRIC" id="fig|1379739.3.peg.297"/>
<organism evidence="1 2">
    <name type="scientific">Clostridium botulinum B2 450</name>
    <dbReference type="NCBI Taxonomy" id="1379739"/>
    <lineage>
        <taxon>Bacteria</taxon>
        <taxon>Bacillati</taxon>
        <taxon>Bacillota</taxon>
        <taxon>Clostridia</taxon>
        <taxon>Eubacteriales</taxon>
        <taxon>Clostridiaceae</taxon>
        <taxon>Clostridium</taxon>
    </lineage>
</organism>
<evidence type="ECO:0000313" key="1">
    <source>
        <dbReference type="EMBL" id="KIS21771.1"/>
    </source>
</evidence>
<dbReference type="EMBL" id="JXSU01000010">
    <property type="protein sequence ID" value="KIS21771.1"/>
    <property type="molecule type" value="Genomic_DNA"/>
</dbReference>
<dbReference type="AlphaFoldDB" id="A0A0D1BSK0"/>
<keyword evidence="1" id="KW-0614">Plasmid</keyword>
<dbReference type="RefSeq" id="WP_043032801.1">
    <property type="nucleotide sequence ID" value="NZ_JXSU01000010.1"/>
</dbReference>
<proteinExistence type="predicted"/>
<gene>
    <name evidence="1" type="ORF">N495_20505</name>
</gene>
<comment type="caution">
    <text evidence="1">The sequence shown here is derived from an EMBL/GenBank/DDBJ whole genome shotgun (WGS) entry which is preliminary data.</text>
</comment>
<dbReference type="HOGENOM" id="CLU_2715195_0_0_9"/>
<accession>A0A0D1BSK0</accession>